<feature type="region of interest" description="Disordered" evidence="11">
    <location>
        <begin position="528"/>
        <end position="554"/>
    </location>
</feature>
<dbReference type="InterPro" id="IPR017979">
    <property type="entry name" value="GPCR_3_CS"/>
</dbReference>
<feature type="region of interest" description="Disordered" evidence="11">
    <location>
        <begin position="1038"/>
        <end position="1087"/>
    </location>
</feature>
<keyword evidence="8" id="KW-0675">Receptor</keyword>
<evidence type="ECO:0000256" key="10">
    <source>
        <dbReference type="ARBA" id="ARBA00023224"/>
    </source>
</evidence>
<dbReference type="InterPro" id="IPR000162">
    <property type="entry name" value="GPCR_3_mtglu_rcpt"/>
</dbReference>
<evidence type="ECO:0000256" key="2">
    <source>
        <dbReference type="ARBA" id="ARBA00007242"/>
    </source>
</evidence>
<dbReference type="STRING" id="188477.A0A433SN55"/>
<dbReference type="InterPro" id="IPR011500">
    <property type="entry name" value="GPCR_3_9-Cys_dom"/>
</dbReference>
<dbReference type="Pfam" id="PF07562">
    <property type="entry name" value="NCD3G"/>
    <property type="match status" value="1"/>
</dbReference>
<dbReference type="SUPFAM" id="SSF53822">
    <property type="entry name" value="Periplasmic binding protein-like I"/>
    <property type="match status" value="1"/>
</dbReference>
<reference evidence="14 15" key="1">
    <citation type="submission" date="2019-01" db="EMBL/GenBank/DDBJ databases">
        <title>A draft genome assembly of the solar-powered sea slug Elysia chlorotica.</title>
        <authorList>
            <person name="Cai H."/>
            <person name="Li Q."/>
            <person name="Fang X."/>
            <person name="Li J."/>
            <person name="Curtis N.E."/>
            <person name="Altenburger A."/>
            <person name="Shibata T."/>
            <person name="Feng M."/>
            <person name="Maeda T."/>
            <person name="Schwartz J.A."/>
            <person name="Shigenobu S."/>
            <person name="Lundholm N."/>
            <person name="Nishiyama T."/>
            <person name="Yang H."/>
            <person name="Hasebe M."/>
            <person name="Li S."/>
            <person name="Pierce S.K."/>
            <person name="Wang J."/>
        </authorList>
    </citation>
    <scope>NUCLEOTIDE SEQUENCE [LARGE SCALE GENOMIC DNA]</scope>
    <source>
        <strain evidence="14">EC2010</strain>
        <tissue evidence="14">Whole organism of an adult</tissue>
    </source>
</reference>
<dbReference type="Pfam" id="PF01094">
    <property type="entry name" value="ANF_receptor"/>
    <property type="match status" value="1"/>
</dbReference>
<feature type="compositionally biased region" description="Acidic residues" evidence="11">
    <location>
        <begin position="983"/>
        <end position="993"/>
    </location>
</feature>
<feature type="compositionally biased region" description="Basic and acidic residues" evidence="11">
    <location>
        <begin position="994"/>
        <end position="1004"/>
    </location>
</feature>
<evidence type="ECO:0000313" key="14">
    <source>
        <dbReference type="EMBL" id="RUS70663.1"/>
    </source>
</evidence>
<comment type="similarity">
    <text evidence="2">Belongs to the G-protein coupled receptor 3 family.</text>
</comment>
<evidence type="ECO:0000256" key="6">
    <source>
        <dbReference type="ARBA" id="ARBA00023040"/>
    </source>
</evidence>
<dbReference type="InterPro" id="IPR000337">
    <property type="entry name" value="GPCR_3"/>
</dbReference>
<sequence length="1150" mass="127432">MAHGLHNMHQDLCPQGSKGLCPAMTPINGSLYLRYLLNVRFKSSEMKEEVYFDSKGDPPGRYEILNYQPKIQANGNTTYNYVTIGHWMNGSLLLNGHSIYWPRRSQGYSHSTGSFSSDCSDPCKPGEAKKVKGQACCWVCTKCVDNEILVDNNTDCRACALGMWPNLNKTDCLEIPIEFIDIGDTEAIVCVSLACLGMCATAWVAAIFARNHNTPIVKASTRELSYILLIGIALAFSSNFFIVSKPCREFCYIVRILPGLSFSLIYGALVTRTNRIARILEGSKRILTKKPKFMSASAQLVITGIIIGVECAVIVGMLLYQPPNSKLDYPSRQEVRLVCDTSTLGIVVPLGFDLVLILLCTIYAVKTRNLPENFNEAKFIGFTMYATCVIWMGFFPIYFAGEHKEVTLCICVSLSAAIALLLLFVPKVYIIVWVPEKNTRGAFTTSRDVRCHIGSKSMASVDSVDLRESSTFDSLFKSEKGLGKVWRQKSLDERRLRFVMQRTNTGSDSDTPYSNHGVLSASTAALLPQQSRDKSFSEPGSKMTGGHRKSLDSRVTYLDLPRDAREVQKSAVENLRKNLARDFPDHRRSPGVPPMRPGSPAEREKHKVKHNSMEHLVDLDTILRVSHGDEDRSQRKLGKLGEFRKSLSSSCVSTSAKTKSVECQTSEELVQYLLPTLRKRCVAKGKKLERSRAVVDEGLHQVRPTDTSTASLKQAPGAEPLKAVRVFNYPSVYHQKHALTIQKQPVMFLTLADHPKAGGESSSISNTRPKKNSDQNINGCTSYRDDSPQVSFIPDSRERCCQQHLRHYNQQCSHRRGRKYHSMVVPPSHMSGHVCKFHPQTYRFPTLYGFDELTPSCSSDTSCVDDTETAETAKSGRRPRSASPGHSVPLYTHGRAVENEQEPFLSPAHLPRDSRSRSAGYIPLQSCCAGEACPGVCWVESFATTCSPNDGSNVSTDSTTDSSSLIIPQFQSSMDSDGSQLSNEEEDDDDVEYNDNKDNIKDGLPEGLELYVTDPRTGGSVPGERFSQSIFTTTASGASMTNCQLTSREDKLDPSERVPGDPCGLVSNSQRSRDLPNQRKNTSSSCSVVDNSSCLLQLDSPKRSRFVDHSQVASEFPCESPDSSDMKEFQQLLQGHGVQIDLSRVQSSDL</sequence>
<evidence type="ECO:0000256" key="9">
    <source>
        <dbReference type="ARBA" id="ARBA00023180"/>
    </source>
</evidence>
<dbReference type="EMBL" id="RQTK01001358">
    <property type="protein sequence ID" value="RUS70663.1"/>
    <property type="molecule type" value="Genomic_DNA"/>
</dbReference>
<evidence type="ECO:0000256" key="7">
    <source>
        <dbReference type="ARBA" id="ARBA00023136"/>
    </source>
</evidence>
<feature type="region of interest" description="Disordered" evidence="11">
    <location>
        <begin position="582"/>
        <end position="603"/>
    </location>
</feature>
<feature type="compositionally biased region" description="Polar residues" evidence="11">
    <location>
        <begin position="971"/>
        <end position="982"/>
    </location>
</feature>
<gene>
    <name evidence="14" type="ORF">EGW08_021571</name>
</gene>
<evidence type="ECO:0000256" key="5">
    <source>
        <dbReference type="ARBA" id="ARBA00022989"/>
    </source>
</evidence>
<dbReference type="GO" id="GO:0004930">
    <property type="term" value="F:G protein-coupled receptor activity"/>
    <property type="evidence" value="ECO:0007669"/>
    <property type="project" value="UniProtKB-KW"/>
</dbReference>
<comment type="subcellular location">
    <subcellularLocation>
        <location evidence="1">Cell membrane</location>
        <topology evidence="1">Multi-pass membrane protein</topology>
    </subcellularLocation>
</comment>
<feature type="transmembrane region" description="Helical" evidence="12">
    <location>
        <begin position="377"/>
        <end position="399"/>
    </location>
</feature>
<keyword evidence="5 12" id="KW-1133">Transmembrane helix</keyword>
<dbReference type="InterPro" id="IPR038550">
    <property type="entry name" value="GPCR_3_9-Cys_sf"/>
</dbReference>
<dbReference type="Proteomes" id="UP000271974">
    <property type="component" value="Unassembled WGS sequence"/>
</dbReference>
<organism evidence="14 15">
    <name type="scientific">Elysia chlorotica</name>
    <name type="common">Eastern emerald elysia</name>
    <name type="synonym">Sea slug</name>
    <dbReference type="NCBI Taxonomy" id="188477"/>
    <lineage>
        <taxon>Eukaryota</taxon>
        <taxon>Metazoa</taxon>
        <taxon>Spiralia</taxon>
        <taxon>Lophotrochozoa</taxon>
        <taxon>Mollusca</taxon>
        <taxon>Gastropoda</taxon>
        <taxon>Heterobranchia</taxon>
        <taxon>Euthyneura</taxon>
        <taxon>Panpulmonata</taxon>
        <taxon>Sacoglossa</taxon>
        <taxon>Placobranchoidea</taxon>
        <taxon>Plakobranchidae</taxon>
        <taxon>Elysia</taxon>
    </lineage>
</organism>
<proteinExistence type="inferred from homology"/>
<dbReference type="GO" id="GO:0005886">
    <property type="term" value="C:plasma membrane"/>
    <property type="evidence" value="ECO:0007669"/>
    <property type="project" value="UniProtKB-SubCell"/>
</dbReference>
<dbReference type="PRINTS" id="PR00248">
    <property type="entry name" value="GPCRMGR"/>
</dbReference>
<keyword evidence="3" id="KW-1003">Cell membrane</keyword>
<protein>
    <recommendedName>
        <fullName evidence="13">G-protein coupled receptors family 3 profile domain-containing protein</fullName>
    </recommendedName>
</protein>
<feature type="transmembrane region" description="Helical" evidence="12">
    <location>
        <begin position="187"/>
        <end position="209"/>
    </location>
</feature>
<keyword evidence="4 12" id="KW-0812">Transmembrane</keyword>
<dbReference type="FunFam" id="2.10.50.30:FF:000001">
    <property type="entry name" value="metabotropic glutamate receptor 1"/>
    <property type="match status" value="1"/>
</dbReference>
<dbReference type="PROSITE" id="PS50259">
    <property type="entry name" value="G_PROTEIN_RECEP_F3_4"/>
    <property type="match status" value="1"/>
</dbReference>
<evidence type="ECO:0000256" key="4">
    <source>
        <dbReference type="ARBA" id="ARBA00022692"/>
    </source>
</evidence>
<keyword evidence="6" id="KW-0297">G-protein coupled receptor</keyword>
<keyword evidence="9" id="KW-0325">Glycoprotein</keyword>
<evidence type="ECO:0000256" key="1">
    <source>
        <dbReference type="ARBA" id="ARBA00004651"/>
    </source>
</evidence>
<dbReference type="Gene3D" id="3.40.50.2300">
    <property type="match status" value="1"/>
</dbReference>
<dbReference type="AlphaFoldDB" id="A0A433SN55"/>
<dbReference type="PROSITE" id="PS00981">
    <property type="entry name" value="G_PROTEIN_RECEP_F3_3"/>
    <property type="match status" value="1"/>
</dbReference>
<feature type="transmembrane region" description="Helical" evidence="12">
    <location>
        <begin position="224"/>
        <end position="243"/>
    </location>
</feature>
<evidence type="ECO:0000256" key="8">
    <source>
        <dbReference type="ARBA" id="ARBA00023170"/>
    </source>
</evidence>
<dbReference type="Gene3D" id="2.10.50.30">
    <property type="entry name" value="GPCR, family 3, nine cysteines domain"/>
    <property type="match status" value="1"/>
</dbReference>
<feature type="transmembrane region" description="Helical" evidence="12">
    <location>
        <begin position="341"/>
        <end position="365"/>
    </location>
</feature>
<dbReference type="Pfam" id="PF00003">
    <property type="entry name" value="7tm_3"/>
    <property type="match status" value="1"/>
</dbReference>
<feature type="region of interest" description="Disordered" evidence="11">
    <location>
        <begin position="971"/>
        <end position="1006"/>
    </location>
</feature>
<dbReference type="PRINTS" id="PR00593">
    <property type="entry name" value="MTABOTROPICR"/>
</dbReference>
<dbReference type="InterPro" id="IPR050726">
    <property type="entry name" value="mGluR"/>
</dbReference>
<evidence type="ECO:0000313" key="15">
    <source>
        <dbReference type="Proteomes" id="UP000271974"/>
    </source>
</evidence>
<name>A0A433SN55_ELYCH</name>
<keyword evidence="10" id="KW-0807">Transducer</keyword>
<feature type="domain" description="G-protein coupled receptors family 3 profile" evidence="13">
    <location>
        <begin position="186"/>
        <end position="447"/>
    </location>
</feature>
<feature type="transmembrane region" description="Helical" evidence="12">
    <location>
        <begin position="406"/>
        <end position="425"/>
    </location>
</feature>
<feature type="compositionally biased region" description="Basic and acidic residues" evidence="11">
    <location>
        <begin position="1047"/>
        <end position="1059"/>
    </location>
</feature>
<dbReference type="OrthoDB" id="425344at2759"/>
<keyword evidence="15" id="KW-1185">Reference proteome</keyword>
<accession>A0A433SN55</accession>
<feature type="region of interest" description="Disordered" evidence="11">
    <location>
        <begin position="868"/>
        <end position="890"/>
    </location>
</feature>
<evidence type="ECO:0000256" key="11">
    <source>
        <dbReference type="SAM" id="MobiDB-lite"/>
    </source>
</evidence>
<dbReference type="InterPro" id="IPR017978">
    <property type="entry name" value="GPCR_3_C"/>
</dbReference>
<dbReference type="InterPro" id="IPR028082">
    <property type="entry name" value="Peripla_BP_I"/>
</dbReference>
<feature type="transmembrane region" description="Helical" evidence="12">
    <location>
        <begin position="300"/>
        <end position="320"/>
    </location>
</feature>
<dbReference type="InterPro" id="IPR001828">
    <property type="entry name" value="ANF_lig-bd_rcpt"/>
</dbReference>
<keyword evidence="7 12" id="KW-0472">Membrane</keyword>
<feature type="region of interest" description="Disordered" evidence="11">
    <location>
        <begin position="755"/>
        <end position="781"/>
    </location>
</feature>
<feature type="transmembrane region" description="Helical" evidence="12">
    <location>
        <begin position="250"/>
        <end position="269"/>
    </location>
</feature>
<dbReference type="CDD" id="cd15285">
    <property type="entry name" value="7tmC_mGluR_group1"/>
    <property type="match status" value="1"/>
</dbReference>
<evidence type="ECO:0000259" key="13">
    <source>
        <dbReference type="PROSITE" id="PS50259"/>
    </source>
</evidence>
<evidence type="ECO:0000256" key="12">
    <source>
        <dbReference type="SAM" id="Phobius"/>
    </source>
</evidence>
<evidence type="ECO:0000256" key="3">
    <source>
        <dbReference type="ARBA" id="ARBA00022475"/>
    </source>
</evidence>
<dbReference type="PANTHER" id="PTHR24060">
    <property type="entry name" value="METABOTROPIC GLUTAMATE RECEPTOR"/>
    <property type="match status" value="1"/>
</dbReference>
<comment type="caution">
    <text evidence="14">The sequence shown here is derived from an EMBL/GenBank/DDBJ whole genome shotgun (WGS) entry which is preliminary data.</text>
</comment>